<feature type="region of interest" description="Disordered" evidence="1">
    <location>
        <begin position="1"/>
        <end position="40"/>
    </location>
</feature>
<accession>A0A918GQY3</accession>
<dbReference type="AlphaFoldDB" id="A0A918GQY3"/>
<keyword evidence="3" id="KW-1185">Reference proteome</keyword>
<evidence type="ECO:0000313" key="3">
    <source>
        <dbReference type="Proteomes" id="UP000660680"/>
    </source>
</evidence>
<feature type="compositionally biased region" description="Basic and acidic residues" evidence="1">
    <location>
        <begin position="1"/>
        <end position="26"/>
    </location>
</feature>
<name>A0A918GQY3_9PSEU</name>
<proteinExistence type="predicted"/>
<gene>
    <name evidence="2" type="ORF">GCM10010171_57320</name>
</gene>
<organism evidence="2 3">
    <name type="scientific">Actinokineospora fastidiosa</name>
    <dbReference type="NCBI Taxonomy" id="1816"/>
    <lineage>
        <taxon>Bacteria</taxon>
        <taxon>Bacillati</taxon>
        <taxon>Actinomycetota</taxon>
        <taxon>Actinomycetes</taxon>
        <taxon>Pseudonocardiales</taxon>
        <taxon>Pseudonocardiaceae</taxon>
        <taxon>Actinokineospora</taxon>
    </lineage>
</organism>
<sequence length="40" mass="4103">MGKKDVGTSDGKVGDEAELSKDEHLGSSEVGGDADELPEN</sequence>
<protein>
    <submittedName>
        <fullName evidence="2">Uncharacterized protein</fullName>
    </submittedName>
</protein>
<evidence type="ECO:0000313" key="2">
    <source>
        <dbReference type="EMBL" id="GGS54704.1"/>
    </source>
</evidence>
<comment type="caution">
    <text evidence="2">The sequence shown here is derived from an EMBL/GenBank/DDBJ whole genome shotgun (WGS) entry which is preliminary data.</text>
</comment>
<dbReference type="EMBL" id="BMRB01000007">
    <property type="protein sequence ID" value="GGS54704.1"/>
    <property type="molecule type" value="Genomic_DNA"/>
</dbReference>
<evidence type="ECO:0000256" key="1">
    <source>
        <dbReference type="SAM" id="MobiDB-lite"/>
    </source>
</evidence>
<dbReference type="Proteomes" id="UP000660680">
    <property type="component" value="Unassembled WGS sequence"/>
</dbReference>
<reference evidence="2" key="2">
    <citation type="submission" date="2020-09" db="EMBL/GenBank/DDBJ databases">
        <authorList>
            <person name="Sun Q."/>
            <person name="Ohkuma M."/>
        </authorList>
    </citation>
    <scope>NUCLEOTIDE SEQUENCE</scope>
    <source>
        <strain evidence="2">JCM 3276</strain>
    </source>
</reference>
<dbReference type="RefSeq" id="WP_268244614.1">
    <property type="nucleotide sequence ID" value="NZ_BMRB01000007.1"/>
</dbReference>
<reference evidence="2" key="1">
    <citation type="journal article" date="2014" name="Int. J. Syst. Evol. Microbiol.">
        <title>Complete genome sequence of Corynebacterium casei LMG S-19264T (=DSM 44701T), isolated from a smear-ripened cheese.</title>
        <authorList>
            <consortium name="US DOE Joint Genome Institute (JGI-PGF)"/>
            <person name="Walter F."/>
            <person name="Albersmeier A."/>
            <person name="Kalinowski J."/>
            <person name="Ruckert C."/>
        </authorList>
    </citation>
    <scope>NUCLEOTIDE SEQUENCE</scope>
    <source>
        <strain evidence="2">JCM 3276</strain>
    </source>
</reference>